<dbReference type="EMBL" id="MHNN01000024">
    <property type="protein sequence ID" value="OGZ45115.1"/>
    <property type="molecule type" value="Genomic_DNA"/>
</dbReference>
<evidence type="ECO:0000256" key="2">
    <source>
        <dbReference type="ARBA" id="ARBA00022741"/>
    </source>
</evidence>
<dbReference type="InterPro" id="IPR014017">
    <property type="entry name" value="DNA_helicase_UvrD-like_C"/>
</dbReference>
<dbReference type="Pfam" id="PF13361">
    <property type="entry name" value="UvrD_C"/>
    <property type="match status" value="1"/>
</dbReference>
<comment type="catalytic activity">
    <reaction evidence="8">
        <text>Couples ATP hydrolysis with the unwinding of duplex DNA by translocating in the 3'-5' direction.</text>
        <dbReference type="EC" id="5.6.2.4"/>
    </reaction>
</comment>
<dbReference type="GO" id="GO:0000725">
    <property type="term" value="P:recombinational repair"/>
    <property type="evidence" value="ECO:0007669"/>
    <property type="project" value="TreeGrafter"/>
</dbReference>
<reference evidence="14 15" key="1">
    <citation type="journal article" date="2016" name="Nat. Commun.">
        <title>Thousands of microbial genomes shed light on interconnected biogeochemical processes in an aquifer system.</title>
        <authorList>
            <person name="Anantharaman K."/>
            <person name="Brown C.T."/>
            <person name="Hug L.A."/>
            <person name="Sharon I."/>
            <person name="Castelle C.J."/>
            <person name="Probst A.J."/>
            <person name="Thomas B.C."/>
            <person name="Singh A."/>
            <person name="Wilkins M.J."/>
            <person name="Karaoz U."/>
            <person name="Brodie E.L."/>
            <person name="Williams K.H."/>
            <person name="Hubbard S.S."/>
            <person name="Banfield J.F."/>
        </authorList>
    </citation>
    <scope>NUCLEOTIDE SEQUENCE [LARGE SCALE GENOMIC DNA]</scope>
</reference>
<evidence type="ECO:0000256" key="6">
    <source>
        <dbReference type="ARBA" id="ARBA00023125"/>
    </source>
</evidence>
<dbReference type="GO" id="GO:0005829">
    <property type="term" value="C:cytosol"/>
    <property type="evidence" value="ECO:0007669"/>
    <property type="project" value="TreeGrafter"/>
</dbReference>
<keyword evidence="3 11" id="KW-0378">Hydrolase</keyword>
<comment type="caution">
    <text evidence="14">The sequence shown here is derived from an EMBL/GenBank/DDBJ whole genome shotgun (WGS) entry which is preliminary data.</text>
</comment>
<evidence type="ECO:0000313" key="14">
    <source>
        <dbReference type="EMBL" id="OGZ45115.1"/>
    </source>
</evidence>
<dbReference type="PANTHER" id="PTHR11070">
    <property type="entry name" value="UVRD / RECB / PCRA DNA HELICASE FAMILY MEMBER"/>
    <property type="match status" value="1"/>
</dbReference>
<dbReference type="CDD" id="cd17932">
    <property type="entry name" value="DEXQc_UvrD"/>
    <property type="match status" value="1"/>
</dbReference>
<keyword evidence="4 11" id="KW-0347">Helicase</keyword>
<dbReference type="PANTHER" id="PTHR11070:SF2">
    <property type="entry name" value="ATP-DEPENDENT DNA HELICASE SRS2"/>
    <property type="match status" value="1"/>
</dbReference>
<keyword evidence="2 11" id="KW-0547">Nucleotide-binding</keyword>
<evidence type="ECO:0000256" key="8">
    <source>
        <dbReference type="ARBA" id="ARBA00034617"/>
    </source>
</evidence>
<evidence type="ECO:0000256" key="4">
    <source>
        <dbReference type="ARBA" id="ARBA00022806"/>
    </source>
</evidence>
<dbReference type="EC" id="5.6.2.4" evidence="9"/>
<sequence length="642" mass="73268">MDGILSNLNTAQEDAVTTMNGPLLVIAGAGSGKTRVLVHRIAYLISQGVQPSNILAVTFTNKAAREMKERIGILLSQFTAHMPLVSTFHALGVYLLRRDGHYIGIPRSFTILDEDDAQSIVKRIIKEHQLDPKQFQPARVRHIISALKNTQSNPQKKDEDEEPQYPKEILTIYKQYEKELEETHALDFDDLLLKTVDLLHAHPDVLAKWQAQWRYILVDEYQDTNHIQYVLTKLLAGPSDGENNIMVVGDVDQAIYSWRGANFRNILSFERDWPQTKIITLEQNYRSTGIILEAANAVIQKNKERKEKKLWTERVEGPLLEIAIIENEREEAIGIAREIKRLQHVGAQLHDMAVLYRTNAQSRVLEEAFLRNNIPYRLIGGVRFYERREIKDVLAYVRLAANPRDRVSARRILNVPPRGIGAVLAEKYFAGKILSVKEQVRLDVFLEIKHALETAYTVEAPSDLIRVAIKRSGYETYVRDGTAEGEERWANIEELFSVTSAYDSLKPPQGTDAFLENAALASDADLIDASADAVHIMTIHAAKGLEFENVFVAGFEEGIFPHALSMHDPAQMEEERRLCYVALTRARTRLYLSMAQTRTIYGEVQWNEPSRFLREIPGHLIQLRQPTETNYLDFEEKTLKYD</sequence>
<dbReference type="InterPro" id="IPR027417">
    <property type="entry name" value="P-loop_NTPase"/>
</dbReference>
<organism evidence="14 15">
    <name type="scientific">Candidatus Ryanbacteria bacterium RIFCSPHIGHO2_02_FULL_45_13b</name>
    <dbReference type="NCBI Taxonomy" id="1802117"/>
    <lineage>
        <taxon>Bacteria</taxon>
        <taxon>Candidatus Ryaniibacteriota</taxon>
    </lineage>
</organism>
<evidence type="ECO:0000259" key="13">
    <source>
        <dbReference type="PROSITE" id="PS51217"/>
    </source>
</evidence>
<name>A0A1G2G4D9_9BACT</name>
<dbReference type="STRING" id="1802117.A3J54_04535"/>
<dbReference type="Gene3D" id="1.10.10.160">
    <property type="match status" value="1"/>
</dbReference>
<keyword evidence="7" id="KW-0413">Isomerase</keyword>
<dbReference type="AlphaFoldDB" id="A0A1G2G4D9"/>
<evidence type="ECO:0000256" key="11">
    <source>
        <dbReference type="PROSITE-ProRule" id="PRU00560"/>
    </source>
</evidence>
<dbReference type="InterPro" id="IPR014016">
    <property type="entry name" value="UvrD-like_ATP-bd"/>
</dbReference>
<dbReference type="GO" id="GO:0005524">
    <property type="term" value="F:ATP binding"/>
    <property type="evidence" value="ECO:0007669"/>
    <property type="project" value="UniProtKB-UniRule"/>
</dbReference>
<comment type="catalytic activity">
    <reaction evidence="10">
        <text>ATP + H2O = ADP + phosphate + H(+)</text>
        <dbReference type="Rhea" id="RHEA:13065"/>
        <dbReference type="ChEBI" id="CHEBI:15377"/>
        <dbReference type="ChEBI" id="CHEBI:15378"/>
        <dbReference type="ChEBI" id="CHEBI:30616"/>
        <dbReference type="ChEBI" id="CHEBI:43474"/>
        <dbReference type="ChEBI" id="CHEBI:456216"/>
        <dbReference type="EC" id="5.6.2.4"/>
    </reaction>
</comment>
<feature type="domain" description="UvrD-like helicase ATP-binding" evidence="12">
    <location>
        <begin position="6"/>
        <end position="288"/>
    </location>
</feature>
<dbReference type="Gene3D" id="1.10.486.10">
    <property type="entry name" value="PCRA, domain 4"/>
    <property type="match status" value="1"/>
</dbReference>
<dbReference type="Gene3D" id="3.40.50.300">
    <property type="entry name" value="P-loop containing nucleotide triphosphate hydrolases"/>
    <property type="match status" value="2"/>
</dbReference>
<dbReference type="InterPro" id="IPR000212">
    <property type="entry name" value="DNA_helicase_UvrD/REP"/>
</dbReference>
<comment type="similarity">
    <text evidence="1">Belongs to the helicase family. UvrD subfamily.</text>
</comment>
<evidence type="ECO:0000256" key="9">
    <source>
        <dbReference type="ARBA" id="ARBA00034808"/>
    </source>
</evidence>
<dbReference type="GO" id="GO:0016887">
    <property type="term" value="F:ATP hydrolysis activity"/>
    <property type="evidence" value="ECO:0007669"/>
    <property type="project" value="RHEA"/>
</dbReference>
<evidence type="ECO:0000256" key="1">
    <source>
        <dbReference type="ARBA" id="ARBA00009922"/>
    </source>
</evidence>
<dbReference type="InterPro" id="IPR013986">
    <property type="entry name" value="DExx_box_DNA_helicase_dom_sf"/>
</dbReference>
<evidence type="ECO:0000313" key="15">
    <source>
        <dbReference type="Proteomes" id="UP000176576"/>
    </source>
</evidence>
<keyword evidence="5 11" id="KW-0067">ATP-binding</keyword>
<accession>A0A1G2G4D9</accession>
<evidence type="ECO:0000256" key="3">
    <source>
        <dbReference type="ARBA" id="ARBA00022801"/>
    </source>
</evidence>
<evidence type="ECO:0000256" key="7">
    <source>
        <dbReference type="ARBA" id="ARBA00023235"/>
    </source>
</evidence>
<feature type="domain" description="UvrD-like helicase C-terminal" evidence="13">
    <location>
        <begin position="289"/>
        <end position="544"/>
    </location>
</feature>
<dbReference type="Proteomes" id="UP000176576">
    <property type="component" value="Unassembled WGS sequence"/>
</dbReference>
<dbReference type="SUPFAM" id="SSF52540">
    <property type="entry name" value="P-loop containing nucleoside triphosphate hydrolases"/>
    <property type="match status" value="1"/>
</dbReference>
<dbReference type="PROSITE" id="PS51217">
    <property type="entry name" value="UVRD_HELICASE_CTER"/>
    <property type="match status" value="1"/>
</dbReference>
<dbReference type="GO" id="GO:0043138">
    <property type="term" value="F:3'-5' DNA helicase activity"/>
    <property type="evidence" value="ECO:0007669"/>
    <property type="project" value="UniProtKB-EC"/>
</dbReference>
<dbReference type="PROSITE" id="PS51198">
    <property type="entry name" value="UVRD_HELICASE_ATP_BIND"/>
    <property type="match status" value="1"/>
</dbReference>
<feature type="binding site" evidence="11">
    <location>
        <begin position="27"/>
        <end position="34"/>
    </location>
    <ligand>
        <name>ATP</name>
        <dbReference type="ChEBI" id="CHEBI:30616"/>
    </ligand>
</feature>
<dbReference type="CDD" id="cd18807">
    <property type="entry name" value="SF1_C_UvrD"/>
    <property type="match status" value="1"/>
</dbReference>
<dbReference type="Pfam" id="PF00580">
    <property type="entry name" value="UvrD-helicase"/>
    <property type="match status" value="1"/>
</dbReference>
<protein>
    <recommendedName>
        <fullName evidence="9">DNA 3'-5' helicase</fullName>
        <ecNumber evidence="9">5.6.2.4</ecNumber>
    </recommendedName>
</protein>
<evidence type="ECO:0000256" key="10">
    <source>
        <dbReference type="ARBA" id="ARBA00048988"/>
    </source>
</evidence>
<evidence type="ECO:0000256" key="5">
    <source>
        <dbReference type="ARBA" id="ARBA00022840"/>
    </source>
</evidence>
<dbReference type="GO" id="GO:0033202">
    <property type="term" value="C:DNA helicase complex"/>
    <property type="evidence" value="ECO:0007669"/>
    <property type="project" value="TreeGrafter"/>
</dbReference>
<gene>
    <name evidence="14" type="ORF">A3J54_04535</name>
</gene>
<evidence type="ECO:0000259" key="12">
    <source>
        <dbReference type="PROSITE" id="PS51198"/>
    </source>
</evidence>
<keyword evidence="6" id="KW-0238">DNA-binding</keyword>
<dbReference type="GO" id="GO:0003677">
    <property type="term" value="F:DNA binding"/>
    <property type="evidence" value="ECO:0007669"/>
    <property type="project" value="UniProtKB-KW"/>
</dbReference>
<proteinExistence type="inferred from homology"/>